<evidence type="ECO:0000256" key="3">
    <source>
        <dbReference type="ARBA" id="ARBA00022448"/>
    </source>
</evidence>
<accession>A0A8J3IYE2</accession>
<feature type="region of interest" description="Disordered" evidence="10">
    <location>
        <begin position="1"/>
        <end position="21"/>
    </location>
</feature>
<keyword evidence="8 9" id="KW-0472">Membrane</keyword>
<evidence type="ECO:0000256" key="4">
    <source>
        <dbReference type="ARBA" id="ARBA00022475"/>
    </source>
</evidence>
<keyword evidence="7 9" id="KW-1133">Transmembrane helix</keyword>
<dbReference type="EMBL" id="BNJK01000002">
    <property type="protein sequence ID" value="GHO99045.1"/>
    <property type="molecule type" value="Genomic_DNA"/>
</dbReference>
<name>A0A8J3IYE2_9CHLR</name>
<evidence type="ECO:0000313" key="13">
    <source>
        <dbReference type="Proteomes" id="UP000597444"/>
    </source>
</evidence>
<keyword evidence="4" id="KW-1003">Cell membrane</keyword>
<dbReference type="PROSITE" id="PS50928">
    <property type="entry name" value="ABC_TM1"/>
    <property type="match status" value="1"/>
</dbReference>
<evidence type="ECO:0000256" key="10">
    <source>
        <dbReference type="SAM" id="MobiDB-lite"/>
    </source>
</evidence>
<feature type="transmembrane region" description="Helical" evidence="9">
    <location>
        <begin position="271"/>
        <end position="288"/>
    </location>
</feature>
<comment type="caution">
    <text evidence="12">The sequence shown here is derived from an EMBL/GenBank/DDBJ whole genome shotgun (WGS) entry which is preliminary data.</text>
</comment>
<evidence type="ECO:0000256" key="9">
    <source>
        <dbReference type="RuleBase" id="RU363032"/>
    </source>
</evidence>
<dbReference type="InterPro" id="IPR035906">
    <property type="entry name" value="MetI-like_sf"/>
</dbReference>
<evidence type="ECO:0000256" key="7">
    <source>
        <dbReference type="ARBA" id="ARBA00022989"/>
    </source>
</evidence>
<dbReference type="GO" id="GO:0005886">
    <property type="term" value="C:plasma membrane"/>
    <property type="evidence" value="ECO:0007669"/>
    <property type="project" value="UniProtKB-SubCell"/>
</dbReference>
<feature type="domain" description="ABC transmembrane type-1" evidence="11">
    <location>
        <begin position="94"/>
        <end position="288"/>
    </location>
</feature>
<keyword evidence="5" id="KW-0762">Sugar transport</keyword>
<feature type="transmembrane region" description="Helical" evidence="9">
    <location>
        <begin position="206"/>
        <end position="228"/>
    </location>
</feature>
<comment type="subcellular location">
    <subcellularLocation>
        <location evidence="1 9">Cell membrane</location>
        <topology evidence="1 9">Multi-pass membrane protein</topology>
    </subcellularLocation>
</comment>
<dbReference type="GO" id="GO:0055085">
    <property type="term" value="P:transmembrane transport"/>
    <property type="evidence" value="ECO:0007669"/>
    <property type="project" value="InterPro"/>
</dbReference>
<comment type="similarity">
    <text evidence="2">Belongs to the binding-protein-dependent transport system permease family. MalFG subfamily.</text>
</comment>
<evidence type="ECO:0000256" key="1">
    <source>
        <dbReference type="ARBA" id="ARBA00004651"/>
    </source>
</evidence>
<feature type="compositionally biased region" description="Low complexity" evidence="10">
    <location>
        <begin position="8"/>
        <end position="18"/>
    </location>
</feature>
<organism evidence="12 13">
    <name type="scientific">Reticulibacter mediterranei</name>
    <dbReference type="NCBI Taxonomy" id="2778369"/>
    <lineage>
        <taxon>Bacteria</taxon>
        <taxon>Bacillati</taxon>
        <taxon>Chloroflexota</taxon>
        <taxon>Ktedonobacteria</taxon>
        <taxon>Ktedonobacterales</taxon>
        <taxon>Reticulibacteraceae</taxon>
        <taxon>Reticulibacter</taxon>
    </lineage>
</organism>
<dbReference type="Pfam" id="PF00528">
    <property type="entry name" value="BPD_transp_1"/>
    <property type="match status" value="1"/>
</dbReference>
<evidence type="ECO:0000256" key="2">
    <source>
        <dbReference type="ARBA" id="ARBA00009047"/>
    </source>
</evidence>
<dbReference type="SUPFAM" id="SSF161098">
    <property type="entry name" value="MetI-like"/>
    <property type="match status" value="1"/>
</dbReference>
<dbReference type="InterPro" id="IPR050901">
    <property type="entry name" value="BP-dep_ABC_trans_perm"/>
</dbReference>
<dbReference type="Gene3D" id="1.10.3720.10">
    <property type="entry name" value="MetI-like"/>
    <property type="match status" value="1"/>
</dbReference>
<dbReference type="InterPro" id="IPR000515">
    <property type="entry name" value="MetI-like"/>
</dbReference>
<dbReference type="PANTHER" id="PTHR32243:SF50">
    <property type="entry name" value="MALTOSE_MALTODEXTRIN TRANSPORT SYSTEM PERMEASE PROTEIN MALG"/>
    <property type="match status" value="1"/>
</dbReference>
<evidence type="ECO:0000259" key="11">
    <source>
        <dbReference type="PROSITE" id="PS50928"/>
    </source>
</evidence>
<evidence type="ECO:0000256" key="5">
    <source>
        <dbReference type="ARBA" id="ARBA00022597"/>
    </source>
</evidence>
<evidence type="ECO:0000256" key="6">
    <source>
        <dbReference type="ARBA" id="ARBA00022692"/>
    </source>
</evidence>
<feature type="transmembrane region" description="Helical" evidence="9">
    <location>
        <begin position="99"/>
        <end position="120"/>
    </location>
</feature>
<proteinExistence type="inferred from homology"/>
<evidence type="ECO:0000313" key="12">
    <source>
        <dbReference type="EMBL" id="GHO99045.1"/>
    </source>
</evidence>
<gene>
    <name evidence="12" type="ORF">KSF_090930</name>
</gene>
<reference evidence="12" key="1">
    <citation type="submission" date="2020-10" db="EMBL/GenBank/DDBJ databases">
        <title>Taxonomic study of unclassified bacteria belonging to the class Ktedonobacteria.</title>
        <authorList>
            <person name="Yabe S."/>
            <person name="Wang C.M."/>
            <person name="Zheng Y."/>
            <person name="Sakai Y."/>
            <person name="Cavaletti L."/>
            <person name="Monciardini P."/>
            <person name="Donadio S."/>
        </authorList>
    </citation>
    <scope>NUCLEOTIDE SEQUENCE</scope>
    <source>
        <strain evidence="12">ID150040</strain>
    </source>
</reference>
<feature type="transmembrane region" description="Helical" evidence="9">
    <location>
        <begin position="33"/>
        <end position="54"/>
    </location>
</feature>
<dbReference type="PANTHER" id="PTHR32243">
    <property type="entry name" value="MALTOSE TRANSPORT SYSTEM PERMEASE-RELATED"/>
    <property type="match status" value="1"/>
</dbReference>
<sequence length="303" mass="33371">MSTVETYTPPSTTPATRAHPARPHAGRKLLSQIGLYVVVVLFLLFTLIPIYWIVLSAFTPVTELFTSPLNYIPAHPSLENFVTVAQIVSLDQQFLNSTILSVSSAFLSVVVCLLAAYAFARIRFPGSSILFLLLLLSGYLPTIAMIIPLFQLFQSLSLLDSLAGLVILLVSFLVPTSVWIMTSFVRQIPIELEEAAQIDGANFLQRLWHVVIPVLRPSIATLFLINLVSSWQEFFFPLIFSRSNDSATLTLGITQAAVNPQYQTVAWGNEAAMAMIVIVPIFLLTLIFQKQIVEGLMAGSLKG</sequence>
<protein>
    <submittedName>
        <fullName evidence="12">ABC transporter permease</fullName>
    </submittedName>
</protein>
<dbReference type="Proteomes" id="UP000597444">
    <property type="component" value="Unassembled WGS sequence"/>
</dbReference>
<feature type="transmembrane region" description="Helical" evidence="9">
    <location>
        <begin position="162"/>
        <end position="185"/>
    </location>
</feature>
<dbReference type="CDD" id="cd06261">
    <property type="entry name" value="TM_PBP2"/>
    <property type="match status" value="1"/>
</dbReference>
<keyword evidence="13" id="KW-1185">Reference proteome</keyword>
<feature type="transmembrane region" description="Helical" evidence="9">
    <location>
        <begin position="129"/>
        <end position="150"/>
    </location>
</feature>
<dbReference type="AlphaFoldDB" id="A0A8J3IYE2"/>
<dbReference type="RefSeq" id="WP_220209708.1">
    <property type="nucleotide sequence ID" value="NZ_BNJK01000002.1"/>
</dbReference>
<keyword evidence="6 9" id="KW-0812">Transmembrane</keyword>
<evidence type="ECO:0000256" key="8">
    <source>
        <dbReference type="ARBA" id="ARBA00023136"/>
    </source>
</evidence>
<keyword evidence="3 9" id="KW-0813">Transport</keyword>